<feature type="compositionally biased region" description="Basic and acidic residues" evidence="1">
    <location>
        <begin position="654"/>
        <end position="675"/>
    </location>
</feature>
<sequence>MKSKENGNLKKTNESNDEDDDENEENINLKNGKEIQEDSEESPEEEKTNSIENKTKEEDLMKTAEEDLNKSEARKRSVTWKLDENGKDKVEEKNEEIKEEKVIEKEVPKKEEEIKKEGFMSKFGRLFSFGKSNEKKDNEKQQKNEEVVVNLPKLYFDPKHECKCYLYVEGGEEEKPIPAKLAIEDFLENDNYDPISADKSWEICQKVKEISLDELENLGNGIEESTKEKRREMIQKKRVNLKRLDFMCSIVVEKRMKKVGKWLEWNAIILREYQLLSAQQKSLNNHKIEDKKEENQKIEDLEKCQKFIESIRSREKYDWKSDIQQPIKNWRKTFDKNGLCDSVATEMFLKEGNEVCDQTSIWLKNNEFEKGEEYMENLERKCSALKLYTHNMHWNEEKDYYEMDNGFIAEKQLEWLLKALKKINLLTVVSNEMKNGQKCDEILVEAKKIETDKINDELPKLIKKKKEITACLEQIKNKFENEAKNICESAKILRNIEKQVFDSEHIEEPQFAKRKEIMEKILEECQVVEEKEVKDEKKKMEPEMPENAEDREEAIMRILEFSGIIWERAINQIGMEFKPPIHCQHFGDEILQEIINGNEIEGVERDLFEKMEPQCILNYSIDLGKRAKKLADEWDIEITENLLMDLEEREDYFGENKENENSAKNKTNEELKNDNEIEEEFYDYSRAIVPYRGPMNLPKIEEEEEEDEKENEDVNKEIKEEEKEEEVEEVEKEEKDEKEEKEEEDEIPKRYRTRTRFTIKNKNREVTVKFSHEFETEISEEEKESKSKEIKMENEKEETKNNPMMDTKSEVIEKEDIIPKDLKGEDIREGTINVPELNLKKKEEPPEKPSQESKNPKEEEIEVPQTNTLNEEMLKMIKSMEKVQSKENFIKDKNIEKEKPIIENKPDENQNKKEPIIEEKKSQSLENKKLETPRKITAKTNGGNPFSFKDLIKKWNKDPVETTQIIEPPKENIKNNPNNVLKDEIKAPLNHKENKEIPQIKTKQIFEKPKVIVQNPLNNAQNEIKNPLNHHKNKEISEKLQEKENIPNKLENNQEIKQITSILPPPKENGNNQQNKLGKKPKGKKQKRKNARKGKGKKRNKNKKNKNKNKKNNNGKGGGNKPSRKRRNKNRRKNKNKPNQINNTPLHEMEMVQGLKKGQKHPNGGKKQAENQPKLAEQNPAVSLAIVPHVAKNIPKLHNIPNAPNTAATPSNPPNNTNNRHPPSPLGGKGKNGLPPQPPPPSGNKNKPNNHQGLKQPKQFKGISHPGPSIFSIKHEFRPDGSVRIHTKILGTNPFATGNTKHRFGVKLNRVKRDAEKFGINNNGKEKQNNQPKCLNVNVCEIYKFLDLSAIKWWWCRDVEKDDALEIVKNIKLLIEDIGCVEDNNKCKKEEEEEGDYQIKAEQHVEQFFEKIFVASGIDELSQNGEYMDSECLMKLSNSLIEKKKEICGRFMEGL</sequence>
<feature type="compositionally biased region" description="Basic and acidic residues" evidence="1">
    <location>
        <begin position="1034"/>
        <end position="1046"/>
    </location>
</feature>
<feature type="compositionally biased region" description="Acidic residues" evidence="1">
    <location>
        <begin position="701"/>
        <end position="711"/>
    </location>
</feature>
<accession>A0A914MAR9</accession>
<evidence type="ECO:0000313" key="3">
    <source>
        <dbReference type="WBParaSite" id="Minc3s01550g24645"/>
    </source>
</evidence>
<name>A0A914MAR9_MELIC</name>
<feature type="compositionally biased region" description="Acidic residues" evidence="1">
    <location>
        <begin position="15"/>
        <end position="25"/>
    </location>
</feature>
<feature type="compositionally biased region" description="Basic and acidic residues" evidence="1">
    <location>
        <begin position="783"/>
        <end position="800"/>
    </location>
</feature>
<feature type="compositionally biased region" description="Basic and acidic residues" evidence="1">
    <location>
        <begin position="888"/>
        <end position="934"/>
    </location>
</feature>
<feature type="region of interest" description="Disordered" evidence="1">
    <location>
        <begin position="1196"/>
        <end position="1267"/>
    </location>
</feature>
<feature type="region of interest" description="Disordered" evidence="1">
    <location>
        <begin position="1017"/>
        <end position="1175"/>
    </location>
</feature>
<feature type="compositionally biased region" description="Low complexity" evidence="1">
    <location>
        <begin position="1199"/>
        <end position="1221"/>
    </location>
</feature>
<feature type="region of interest" description="Disordered" evidence="1">
    <location>
        <begin position="699"/>
        <end position="755"/>
    </location>
</feature>
<protein>
    <submittedName>
        <fullName evidence="3">Uncharacterized protein</fullName>
    </submittedName>
</protein>
<feature type="compositionally biased region" description="Basic residues" evidence="1">
    <location>
        <begin position="1077"/>
        <end position="1113"/>
    </location>
</feature>
<feature type="compositionally biased region" description="Basic and acidic residues" evidence="1">
    <location>
        <begin position="807"/>
        <end position="829"/>
    </location>
</feature>
<feature type="compositionally biased region" description="Polar residues" evidence="1">
    <location>
        <begin position="1050"/>
        <end position="1061"/>
    </location>
</feature>
<keyword evidence="2" id="KW-1185">Reference proteome</keyword>
<feature type="compositionally biased region" description="Basic and acidic residues" evidence="1">
    <location>
        <begin position="45"/>
        <end position="96"/>
    </location>
</feature>
<evidence type="ECO:0000256" key="1">
    <source>
        <dbReference type="SAM" id="MobiDB-lite"/>
    </source>
</evidence>
<feature type="compositionally biased region" description="Basic and acidic residues" evidence="1">
    <location>
        <begin position="712"/>
        <end position="721"/>
    </location>
</feature>
<feature type="compositionally biased region" description="Basic and acidic residues" evidence="1">
    <location>
        <begin position="838"/>
        <end position="858"/>
    </location>
</feature>
<feature type="region of interest" description="Disordered" evidence="1">
    <location>
        <begin position="1"/>
        <end position="96"/>
    </location>
</feature>
<proteinExistence type="predicted"/>
<reference evidence="3" key="1">
    <citation type="submission" date="2022-11" db="UniProtKB">
        <authorList>
            <consortium name="WormBaseParasite"/>
        </authorList>
    </citation>
    <scope>IDENTIFICATION</scope>
</reference>
<feature type="compositionally biased region" description="Basic residues" evidence="1">
    <location>
        <begin position="1122"/>
        <end position="1136"/>
    </location>
</feature>
<dbReference type="WBParaSite" id="Minc3s01550g24645">
    <property type="protein sequence ID" value="Minc3s01550g24645"/>
    <property type="gene ID" value="Minc3s01550g24645"/>
</dbReference>
<feature type="compositionally biased region" description="Basic and acidic residues" evidence="1">
    <location>
        <begin position="1"/>
        <end position="14"/>
    </location>
</feature>
<feature type="region of interest" description="Disordered" evidence="1">
    <location>
        <begin position="774"/>
        <end position="869"/>
    </location>
</feature>
<feature type="compositionally biased region" description="Acidic residues" evidence="1">
    <location>
        <begin position="722"/>
        <end position="746"/>
    </location>
</feature>
<evidence type="ECO:0000313" key="2">
    <source>
        <dbReference type="Proteomes" id="UP000887563"/>
    </source>
</evidence>
<feature type="region of interest" description="Disordered" evidence="1">
    <location>
        <begin position="654"/>
        <end position="676"/>
    </location>
</feature>
<dbReference type="Proteomes" id="UP000887563">
    <property type="component" value="Unplaced"/>
</dbReference>
<organism evidence="2 3">
    <name type="scientific">Meloidogyne incognita</name>
    <name type="common">Southern root-knot nematode worm</name>
    <name type="synonym">Oxyuris incognita</name>
    <dbReference type="NCBI Taxonomy" id="6306"/>
    <lineage>
        <taxon>Eukaryota</taxon>
        <taxon>Metazoa</taxon>
        <taxon>Ecdysozoa</taxon>
        <taxon>Nematoda</taxon>
        <taxon>Chromadorea</taxon>
        <taxon>Rhabditida</taxon>
        <taxon>Tylenchina</taxon>
        <taxon>Tylenchomorpha</taxon>
        <taxon>Tylenchoidea</taxon>
        <taxon>Meloidogynidae</taxon>
        <taxon>Meloidogyninae</taxon>
        <taxon>Meloidogyne</taxon>
        <taxon>Meloidogyne incognita group</taxon>
    </lineage>
</organism>
<feature type="region of interest" description="Disordered" evidence="1">
    <location>
        <begin position="888"/>
        <end position="950"/>
    </location>
</feature>